<dbReference type="InterPro" id="IPR015946">
    <property type="entry name" value="KH_dom-like_a/b"/>
</dbReference>
<gene>
    <name evidence="2" type="ORF">METZ01_LOCUS470950</name>
</gene>
<sequence>MLDGGRETGPSPMDSVLLGLMGCMGIDVLMVLQKSRVCFDDLEIAAD</sequence>
<proteinExistence type="predicted"/>
<dbReference type="InterPro" id="IPR036102">
    <property type="entry name" value="OsmC/Ohrsf"/>
</dbReference>
<keyword evidence="1" id="KW-0812">Transmembrane</keyword>
<evidence type="ECO:0000256" key="1">
    <source>
        <dbReference type="SAM" id="Phobius"/>
    </source>
</evidence>
<protein>
    <recommendedName>
        <fullName evidence="3">Peroxiredoxin</fullName>
    </recommendedName>
</protein>
<dbReference type="AlphaFoldDB" id="A0A383BD52"/>
<dbReference type="Pfam" id="PF02566">
    <property type="entry name" value="OsmC"/>
    <property type="match status" value="1"/>
</dbReference>
<dbReference type="EMBL" id="UINC01199593">
    <property type="protein sequence ID" value="SVE18096.1"/>
    <property type="molecule type" value="Genomic_DNA"/>
</dbReference>
<name>A0A383BD52_9ZZZZ</name>
<evidence type="ECO:0008006" key="3">
    <source>
        <dbReference type="Google" id="ProtNLM"/>
    </source>
</evidence>
<accession>A0A383BD52</accession>
<keyword evidence="1" id="KW-1133">Transmembrane helix</keyword>
<dbReference type="Gene3D" id="3.30.300.20">
    <property type="match status" value="1"/>
</dbReference>
<evidence type="ECO:0000313" key="2">
    <source>
        <dbReference type="EMBL" id="SVE18096.1"/>
    </source>
</evidence>
<dbReference type="InterPro" id="IPR003718">
    <property type="entry name" value="OsmC/Ohr_fam"/>
</dbReference>
<organism evidence="2">
    <name type="scientific">marine metagenome</name>
    <dbReference type="NCBI Taxonomy" id="408172"/>
    <lineage>
        <taxon>unclassified sequences</taxon>
        <taxon>metagenomes</taxon>
        <taxon>ecological metagenomes</taxon>
    </lineage>
</organism>
<feature type="non-terminal residue" evidence="2">
    <location>
        <position position="47"/>
    </location>
</feature>
<reference evidence="2" key="1">
    <citation type="submission" date="2018-05" db="EMBL/GenBank/DDBJ databases">
        <authorList>
            <person name="Lanie J.A."/>
            <person name="Ng W.-L."/>
            <person name="Kazmierczak K.M."/>
            <person name="Andrzejewski T.M."/>
            <person name="Davidsen T.M."/>
            <person name="Wayne K.J."/>
            <person name="Tettelin H."/>
            <person name="Glass J.I."/>
            <person name="Rusch D."/>
            <person name="Podicherti R."/>
            <person name="Tsui H.-C.T."/>
            <person name="Winkler M.E."/>
        </authorList>
    </citation>
    <scope>NUCLEOTIDE SEQUENCE</scope>
</reference>
<feature type="transmembrane region" description="Helical" evidence="1">
    <location>
        <begin position="15"/>
        <end position="32"/>
    </location>
</feature>
<dbReference type="SUPFAM" id="SSF82784">
    <property type="entry name" value="OsmC-like"/>
    <property type="match status" value="1"/>
</dbReference>
<keyword evidence="1" id="KW-0472">Membrane</keyword>